<dbReference type="PRINTS" id="PR00783">
    <property type="entry name" value="MINTRINSICP"/>
</dbReference>
<proteinExistence type="inferred from homology"/>
<gene>
    <name evidence="8" type="ORF">C6P46_003330</name>
</gene>
<evidence type="ECO:0000256" key="2">
    <source>
        <dbReference type="ARBA" id="ARBA00006175"/>
    </source>
</evidence>
<keyword evidence="5 7" id="KW-0472">Membrane</keyword>
<dbReference type="Gene3D" id="1.20.1080.10">
    <property type="entry name" value="Glycerol uptake facilitator protein"/>
    <property type="match status" value="1"/>
</dbReference>
<comment type="caution">
    <text evidence="8">The sequence shown here is derived from an EMBL/GenBank/DDBJ whole genome shotgun (WGS) entry which is preliminary data.</text>
</comment>
<protein>
    <recommendedName>
        <fullName evidence="10">Aquaporin-like protein</fullName>
    </recommendedName>
</protein>
<feature type="transmembrane region" description="Helical" evidence="7">
    <location>
        <begin position="242"/>
        <end position="263"/>
    </location>
</feature>
<dbReference type="PANTHER" id="PTHR19139">
    <property type="entry name" value="AQUAPORIN TRANSPORTER"/>
    <property type="match status" value="1"/>
</dbReference>
<dbReference type="OrthoDB" id="3222at2759"/>
<feature type="region of interest" description="Disordered" evidence="6">
    <location>
        <begin position="465"/>
        <end position="511"/>
    </location>
</feature>
<keyword evidence="9" id="KW-1185">Reference proteome</keyword>
<feature type="transmembrane region" description="Helical" evidence="7">
    <location>
        <begin position="283"/>
        <end position="302"/>
    </location>
</feature>
<dbReference type="Proteomes" id="UP000777482">
    <property type="component" value="Unassembled WGS sequence"/>
</dbReference>
<dbReference type="GO" id="GO:0005886">
    <property type="term" value="C:plasma membrane"/>
    <property type="evidence" value="ECO:0007669"/>
    <property type="project" value="TreeGrafter"/>
</dbReference>
<evidence type="ECO:0000256" key="7">
    <source>
        <dbReference type="SAM" id="Phobius"/>
    </source>
</evidence>
<reference evidence="8 9" key="1">
    <citation type="submission" date="2020-11" db="EMBL/GenBank/DDBJ databases">
        <title>Kefir isolates.</title>
        <authorList>
            <person name="Marcisauskas S."/>
            <person name="Kim Y."/>
            <person name="Blasche S."/>
        </authorList>
    </citation>
    <scope>NUCLEOTIDE SEQUENCE [LARGE SCALE GENOMIC DNA]</scope>
    <source>
        <strain evidence="8 9">KR</strain>
    </source>
</reference>
<keyword evidence="3 7" id="KW-0812">Transmembrane</keyword>
<keyword evidence="4 7" id="KW-1133">Transmembrane helix</keyword>
<evidence type="ECO:0000256" key="5">
    <source>
        <dbReference type="ARBA" id="ARBA00023136"/>
    </source>
</evidence>
<accession>A0A9P6W1Z1</accession>
<dbReference type="InterPro" id="IPR000425">
    <property type="entry name" value="MIP"/>
</dbReference>
<dbReference type="EMBL" id="PUHQ01000027">
    <property type="protein sequence ID" value="KAG0662384.1"/>
    <property type="molecule type" value="Genomic_DNA"/>
</dbReference>
<dbReference type="GO" id="GO:0015250">
    <property type="term" value="F:water channel activity"/>
    <property type="evidence" value="ECO:0007669"/>
    <property type="project" value="TreeGrafter"/>
</dbReference>
<evidence type="ECO:0000313" key="8">
    <source>
        <dbReference type="EMBL" id="KAG0662384.1"/>
    </source>
</evidence>
<feature type="region of interest" description="Disordered" evidence="6">
    <location>
        <begin position="1"/>
        <end position="55"/>
    </location>
</feature>
<sequence length="569" mass="58835">MLEQGRRSSVLPFHNPIIPSHKRNRSPPLIGSATTSLTGDGTSTRSGGGDSGIGLGVTTTVSDGAAQRALFGCSGSSGGAVAEKAQEAKDRAGKPKLPWRRWSWCGALKSKIPRPKKTKSTAVAAGAGIPSRSTTTESKRLALKNHFVACLGEFVGTVLFIFLALGSTSVANLMATSVTGNAAASGRGAAPNTSSLFYISCGAGLSLMVTTFTFARVSGAFFNPAVSLGMALTGTLKPVRALLLICVQFLGGICGAALVSALTPGSRTFTTLLAPAISVTRGLFLEMMLTTVLVLTILFLVAEKHKGSLLAPVGIGLALFVAELYGVYWTGGSLNPARSLGPAIVLHSFPTYFWIYMLGPSLGAVLAAAFYKTLKWLEYETVIPSTPDLPRCAAGVPVKSAYPPSTSYTVPYQGPAYPDLLTHEAPTLSTAAALRSGVTTGMRNSQLQERFDRLEEIIEQLGGRDSFELSRSNTQELGSGGSGSSGDEISSGGRWCNPSTSSGKANGLMVSPSDGGGVNAVAVANEEEKNDSIGGGTQLIDALAPLHKYDGGGAAVAVVPNGAKGRKRQ</sequence>
<feature type="compositionally biased region" description="Gly residues" evidence="6">
    <location>
        <begin position="46"/>
        <end position="55"/>
    </location>
</feature>
<dbReference type="AlphaFoldDB" id="A0A9P6W1Z1"/>
<comment type="similarity">
    <text evidence="2">Belongs to the MIP/aquaporin (TC 1.A.8) family.</text>
</comment>
<dbReference type="Pfam" id="PF00230">
    <property type="entry name" value="MIP"/>
    <property type="match status" value="1"/>
</dbReference>
<evidence type="ECO:0000256" key="3">
    <source>
        <dbReference type="ARBA" id="ARBA00022692"/>
    </source>
</evidence>
<evidence type="ECO:0000256" key="4">
    <source>
        <dbReference type="ARBA" id="ARBA00022989"/>
    </source>
</evidence>
<feature type="transmembrane region" description="Helical" evidence="7">
    <location>
        <begin position="351"/>
        <end position="371"/>
    </location>
</feature>
<name>A0A9P6W1Z1_RHOMI</name>
<feature type="transmembrane region" description="Helical" evidence="7">
    <location>
        <begin position="309"/>
        <end position="331"/>
    </location>
</feature>
<dbReference type="InterPro" id="IPR034294">
    <property type="entry name" value="Aquaporin_transptr"/>
</dbReference>
<dbReference type="SUPFAM" id="SSF81338">
    <property type="entry name" value="Aquaporin-like"/>
    <property type="match status" value="1"/>
</dbReference>
<dbReference type="InterPro" id="IPR023271">
    <property type="entry name" value="Aquaporin-like"/>
</dbReference>
<feature type="transmembrane region" description="Helical" evidence="7">
    <location>
        <begin position="147"/>
        <end position="175"/>
    </location>
</feature>
<dbReference type="PANTHER" id="PTHR19139:SF199">
    <property type="entry name" value="MIP17260P"/>
    <property type="match status" value="1"/>
</dbReference>
<evidence type="ECO:0000313" key="9">
    <source>
        <dbReference type="Proteomes" id="UP000777482"/>
    </source>
</evidence>
<feature type="compositionally biased region" description="Low complexity" evidence="6">
    <location>
        <begin position="31"/>
        <end position="45"/>
    </location>
</feature>
<evidence type="ECO:0008006" key="10">
    <source>
        <dbReference type="Google" id="ProtNLM"/>
    </source>
</evidence>
<feature type="transmembrane region" description="Helical" evidence="7">
    <location>
        <begin position="195"/>
        <end position="222"/>
    </location>
</feature>
<comment type="subcellular location">
    <subcellularLocation>
        <location evidence="1">Membrane</location>
        <topology evidence="1">Multi-pass membrane protein</topology>
    </subcellularLocation>
</comment>
<evidence type="ECO:0000256" key="1">
    <source>
        <dbReference type="ARBA" id="ARBA00004141"/>
    </source>
</evidence>
<organism evidence="8 9">
    <name type="scientific">Rhodotorula mucilaginosa</name>
    <name type="common">Yeast</name>
    <name type="synonym">Rhodotorula rubra</name>
    <dbReference type="NCBI Taxonomy" id="5537"/>
    <lineage>
        <taxon>Eukaryota</taxon>
        <taxon>Fungi</taxon>
        <taxon>Dikarya</taxon>
        <taxon>Basidiomycota</taxon>
        <taxon>Pucciniomycotina</taxon>
        <taxon>Microbotryomycetes</taxon>
        <taxon>Sporidiobolales</taxon>
        <taxon>Sporidiobolaceae</taxon>
        <taxon>Rhodotorula</taxon>
    </lineage>
</organism>
<evidence type="ECO:0000256" key="6">
    <source>
        <dbReference type="SAM" id="MobiDB-lite"/>
    </source>
</evidence>